<dbReference type="Proteomes" id="UP000596660">
    <property type="component" value="Unplaced"/>
</dbReference>
<dbReference type="Gramene" id="AUR62013566-RA">
    <property type="protein sequence ID" value="AUR62013566-RA:cds"/>
    <property type="gene ID" value="AUR62013566"/>
</dbReference>
<dbReference type="EnsemblPlants" id="AUR62013566-RA">
    <property type="protein sequence ID" value="AUR62013566-RA:cds"/>
    <property type="gene ID" value="AUR62013566"/>
</dbReference>
<sequence>MCICLPFIADETAGLHILLCCHWCFHPYETGLACGIDLIPAVIVDRIVCASVAGPWFVLVCLEDFSSLNHYIVLCIFFTCDTAFVQRVWYLECNFIWFQLIIVFIELVVAWLQFPSPVYGFIDAAKNNVFVRVYRPNSRTKFIFYGGDAATVEESRERAAHKVVKRLVCRFNVRVSDFTYERMKMYRLCVKLYKNLCAKLVHDREDLSRIRAECSTREDVPFHDVHVGLDFVQFLGVLVRKTGVTASGNETTKLEGHGYMSWLMVTCSHNNIGMECIFSDPCPERDLAEQRVAKKACFFISSMLNLDIVDVNYGAAAKLSVECSLIRERYMVLKSHVQCLQGSSTQAKAVTCLVSDGCETPTDEANQIPVLAIPPSLPAKRTIDRKKLPTSAVGVHVSDQLVSGLIEFANGHKCARALSTEGVAELCSLPALISSSRTVTMDYRYGIPQLSKKRCTRLNKAAQRTSQSASARSVCSCIASTAPYIKEGEVYTGNGYARFQ</sequence>
<organism evidence="1 2">
    <name type="scientific">Chenopodium quinoa</name>
    <name type="common">Quinoa</name>
    <dbReference type="NCBI Taxonomy" id="63459"/>
    <lineage>
        <taxon>Eukaryota</taxon>
        <taxon>Viridiplantae</taxon>
        <taxon>Streptophyta</taxon>
        <taxon>Embryophyta</taxon>
        <taxon>Tracheophyta</taxon>
        <taxon>Spermatophyta</taxon>
        <taxon>Magnoliopsida</taxon>
        <taxon>eudicotyledons</taxon>
        <taxon>Gunneridae</taxon>
        <taxon>Pentapetalae</taxon>
        <taxon>Caryophyllales</taxon>
        <taxon>Chenopodiaceae</taxon>
        <taxon>Chenopodioideae</taxon>
        <taxon>Atripliceae</taxon>
        <taxon>Chenopodium</taxon>
    </lineage>
</organism>
<proteinExistence type="predicted"/>
<name>A0A803LHW9_CHEQI</name>
<reference evidence="1" key="2">
    <citation type="submission" date="2021-03" db="UniProtKB">
        <authorList>
            <consortium name="EnsemblPlants"/>
        </authorList>
    </citation>
    <scope>IDENTIFICATION</scope>
</reference>
<dbReference type="AlphaFoldDB" id="A0A803LHW9"/>
<evidence type="ECO:0000313" key="2">
    <source>
        <dbReference type="Proteomes" id="UP000596660"/>
    </source>
</evidence>
<evidence type="ECO:0000313" key="1">
    <source>
        <dbReference type="EnsemblPlants" id="AUR62013566-RA:cds"/>
    </source>
</evidence>
<keyword evidence="2" id="KW-1185">Reference proteome</keyword>
<accession>A0A803LHW9</accession>
<reference evidence="1" key="1">
    <citation type="journal article" date="2017" name="Nature">
        <title>The genome of Chenopodium quinoa.</title>
        <authorList>
            <person name="Jarvis D.E."/>
            <person name="Ho Y.S."/>
            <person name="Lightfoot D.J."/>
            <person name="Schmoeckel S.M."/>
            <person name="Li B."/>
            <person name="Borm T.J.A."/>
            <person name="Ohyanagi H."/>
            <person name="Mineta K."/>
            <person name="Michell C.T."/>
            <person name="Saber N."/>
            <person name="Kharbatia N.M."/>
            <person name="Rupper R.R."/>
            <person name="Sharp A.R."/>
            <person name="Dally N."/>
            <person name="Boughton B.A."/>
            <person name="Woo Y.H."/>
            <person name="Gao G."/>
            <person name="Schijlen E.G.W.M."/>
            <person name="Guo X."/>
            <person name="Momin A.A."/>
            <person name="Negrao S."/>
            <person name="Al-Babili S."/>
            <person name="Gehring C."/>
            <person name="Roessner U."/>
            <person name="Jung C."/>
            <person name="Murphy K."/>
            <person name="Arold S.T."/>
            <person name="Gojobori T."/>
            <person name="van der Linden C.G."/>
            <person name="van Loo E.N."/>
            <person name="Jellen E.N."/>
            <person name="Maughan P.J."/>
            <person name="Tester M."/>
        </authorList>
    </citation>
    <scope>NUCLEOTIDE SEQUENCE [LARGE SCALE GENOMIC DNA]</scope>
    <source>
        <strain evidence="1">cv. PI 614886</strain>
    </source>
</reference>
<protein>
    <submittedName>
        <fullName evidence="1">Uncharacterized protein</fullName>
    </submittedName>
</protein>